<dbReference type="InterPro" id="IPR012862">
    <property type="entry name" value="DUF1635"/>
</dbReference>
<dbReference type="Pfam" id="PF07795">
    <property type="entry name" value="DUF1635"/>
    <property type="match status" value="1"/>
</dbReference>
<dbReference type="PANTHER" id="PTHR33431:SF3">
    <property type="entry name" value="ENABLED-LIKE PROTEIN (DUF1635)"/>
    <property type="match status" value="1"/>
</dbReference>
<accession>A0A2U1QNF4</accession>
<gene>
    <name evidence="1" type="ORF">CTI12_AA005900</name>
</gene>
<sequence length="320" mass="36643">MINYAFQSFWYKSQSQNQGKFMKLDSIFMVSNFIDDEWDLFSLTYMRCHDYMTRFRQVKYCEESIVSSPPAPEKFEIPAKGLPENGKFLEAVMKAGPLLNNLLLAGQLPHWRHPPPPLNCHQIPSPPLVVPPPPIFCVTINTCENAKCGSMCSTTQATLNNTELLTELQKQVPPCKPKSAYVAFNFLASIRWIPIITEINVYPNCIIVAVGTEKAIHDWGPYGYVACTDCWSIFGFNQYGETMTLFESSLRDNLEGNQEALDLPNLPYYTIYDTNDSILQRKPNINIPQIFKLATRYTDQHNYDYPKQYPTETYGLNNNV</sequence>
<organism evidence="1 2">
    <name type="scientific">Artemisia annua</name>
    <name type="common">Sweet wormwood</name>
    <dbReference type="NCBI Taxonomy" id="35608"/>
    <lineage>
        <taxon>Eukaryota</taxon>
        <taxon>Viridiplantae</taxon>
        <taxon>Streptophyta</taxon>
        <taxon>Embryophyta</taxon>
        <taxon>Tracheophyta</taxon>
        <taxon>Spermatophyta</taxon>
        <taxon>Magnoliopsida</taxon>
        <taxon>eudicotyledons</taxon>
        <taxon>Gunneridae</taxon>
        <taxon>Pentapetalae</taxon>
        <taxon>asterids</taxon>
        <taxon>campanulids</taxon>
        <taxon>Asterales</taxon>
        <taxon>Asteraceae</taxon>
        <taxon>Asteroideae</taxon>
        <taxon>Anthemideae</taxon>
        <taxon>Artemisiinae</taxon>
        <taxon>Artemisia</taxon>
    </lineage>
</organism>
<keyword evidence="2" id="KW-1185">Reference proteome</keyword>
<dbReference type="EMBL" id="PKPP01000016">
    <property type="protein sequence ID" value="PWA99512.1"/>
    <property type="molecule type" value="Genomic_DNA"/>
</dbReference>
<dbReference type="PANTHER" id="PTHR33431">
    <property type="entry name" value="ENABLED-LIKE PROTEIN (DUF1635)"/>
    <property type="match status" value="1"/>
</dbReference>
<dbReference type="AlphaFoldDB" id="A0A2U1QNF4"/>
<protein>
    <submittedName>
        <fullName evidence="1">Uncharacterized protein</fullName>
    </submittedName>
</protein>
<dbReference type="STRING" id="35608.A0A2U1QNF4"/>
<evidence type="ECO:0000313" key="1">
    <source>
        <dbReference type="EMBL" id="PWA99512.1"/>
    </source>
</evidence>
<comment type="caution">
    <text evidence="1">The sequence shown here is derived from an EMBL/GenBank/DDBJ whole genome shotgun (WGS) entry which is preliminary data.</text>
</comment>
<evidence type="ECO:0000313" key="2">
    <source>
        <dbReference type="Proteomes" id="UP000245207"/>
    </source>
</evidence>
<reference evidence="1 2" key="1">
    <citation type="journal article" date="2018" name="Mol. Plant">
        <title>The genome of Artemisia annua provides insight into the evolution of Asteraceae family and artemisinin biosynthesis.</title>
        <authorList>
            <person name="Shen Q."/>
            <person name="Zhang L."/>
            <person name="Liao Z."/>
            <person name="Wang S."/>
            <person name="Yan T."/>
            <person name="Shi P."/>
            <person name="Liu M."/>
            <person name="Fu X."/>
            <person name="Pan Q."/>
            <person name="Wang Y."/>
            <person name="Lv Z."/>
            <person name="Lu X."/>
            <person name="Zhang F."/>
            <person name="Jiang W."/>
            <person name="Ma Y."/>
            <person name="Chen M."/>
            <person name="Hao X."/>
            <person name="Li L."/>
            <person name="Tang Y."/>
            <person name="Lv G."/>
            <person name="Zhou Y."/>
            <person name="Sun X."/>
            <person name="Brodelius P.E."/>
            <person name="Rose J.K.C."/>
            <person name="Tang K."/>
        </authorList>
    </citation>
    <scope>NUCLEOTIDE SEQUENCE [LARGE SCALE GENOMIC DNA]</scope>
    <source>
        <strain evidence="2">cv. Huhao1</strain>
        <tissue evidence="1">Leaf</tissue>
    </source>
</reference>
<dbReference type="Proteomes" id="UP000245207">
    <property type="component" value="Unassembled WGS sequence"/>
</dbReference>
<name>A0A2U1QNF4_ARTAN</name>
<proteinExistence type="predicted"/>